<organism evidence="2 3">
    <name type="scientific">Micromonospora tulbaghiae</name>
    <dbReference type="NCBI Taxonomy" id="479978"/>
    <lineage>
        <taxon>Bacteria</taxon>
        <taxon>Bacillati</taxon>
        <taxon>Actinomycetota</taxon>
        <taxon>Actinomycetes</taxon>
        <taxon>Micromonosporales</taxon>
        <taxon>Micromonosporaceae</taxon>
        <taxon>Micromonospora</taxon>
    </lineage>
</organism>
<sequence>MTVKAARHNVPARVVDSMDVPLEMRGPQSVPNRPVERDDSARRVLGLQVPDEAVVCATGDDVPVLAALLAHNLSAGSLGTWLVPDAAVRDRALRRYAEFVLMYAVQHGRVDTTKDRAAVAVWFSRLEPPPTGAGWGCELRRLLGPFAARFAVLHAVVPRTPHHYLAQFAARPAGGAAARALLASCHGVVDAEGLPAYTQVCGSEPCESLFGQFGYLPRSPMLLGSGGPVLWRMYRPRRGGERRDGLPRRVRLHRAAAPSAGAGPSAAPPLLGRVDTT</sequence>
<evidence type="ECO:0000313" key="2">
    <source>
        <dbReference type="EMBL" id="SCF01152.1"/>
    </source>
</evidence>
<dbReference type="GeneID" id="93471825"/>
<dbReference type="Proteomes" id="UP000199405">
    <property type="component" value="Unassembled WGS sequence"/>
</dbReference>
<evidence type="ECO:0000256" key="1">
    <source>
        <dbReference type="SAM" id="MobiDB-lite"/>
    </source>
</evidence>
<dbReference type="RefSeq" id="WP_254663838.1">
    <property type="nucleotide sequence ID" value="NZ_FMCQ01000007.1"/>
</dbReference>
<comment type="caution">
    <text evidence="2">The sequence shown here is derived from an EMBL/GenBank/DDBJ whole genome shotgun (WGS) entry which is preliminary data.</text>
</comment>
<name>A0ABY0KS88_9ACTN</name>
<protein>
    <recommendedName>
        <fullName evidence="4">N-acetyltransferase</fullName>
    </recommendedName>
</protein>
<feature type="compositionally biased region" description="Low complexity" evidence="1">
    <location>
        <begin position="255"/>
        <end position="269"/>
    </location>
</feature>
<evidence type="ECO:0000313" key="3">
    <source>
        <dbReference type="Proteomes" id="UP000199405"/>
    </source>
</evidence>
<feature type="region of interest" description="Disordered" evidence="1">
    <location>
        <begin position="255"/>
        <end position="277"/>
    </location>
</feature>
<proteinExistence type="predicted"/>
<keyword evidence="3" id="KW-1185">Reference proteome</keyword>
<dbReference type="Gene3D" id="3.40.630.30">
    <property type="match status" value="1"/>
</dbReference>
<reference evidence="2 3" key="1">
    <citation type="submission" date="2016-06" db="EMBL/GenBank/DDBJ databases">
        <authorList>
            <person name="Varghese N."/>
            <person name="Submissions Spin"/>
        </authorList>
    </citation>
    <scope>NUCLEOTIDE SEQUENCE [LARGE SCALE GENOMIC DNA]</scope>
    <source>
        <strain evidence="2 3">DSM 45142</strain>
    </source>
</reference>
<accession>A0ABY0KS88</accession>
<gene>
    <name evidence="2" type="ORF">GA0070562_5105</name>
</gene>
<dbReference type="EMBL" id="FMCQ01000007">
    <property type="protein sequence ID" value="SCF01152.1"/>
    <property type="molecule type" value="Genomic_DNA"/>
</dbReference>
<evidence type="ECO:0008006" key="4">
    <source>
        <dbReference type="Google" id="ProtNLM"/>
    </source>
</evidence>